<evidence type="ECO:0000313" key="2">
    <source>
        <dbReference type="Proteomes" id="UP000054843"/>
    </source>
</evidence>
<dbReference type="EMBL" id="JYDO01000186">
    <property type="protein sequence ID" value="KRZ67739.1"/>
    <property type="molecule type" value="Genomic_DNA"/>
</dbReference>
<comment type="caution">
    <text evidence="1">The sequence shown here is derived from an EMBL/GenBank/DDBJ whole genome shotgun (WGS) entry which is preliminary data.</text>
</comment>
<organism evidence="1 2">
    <name type="scientific">Trichinella papuae</name>
    <dbReference type="NCBI Taxonomy" id="268474"/>
    <lineage>
        <taxon>Eukaryota</taxon>
        <taxon>Metazoa</taxon>
        <taxon>Ecdysozoa</taxon>
        <taxon>Nematoda</taxon>
        <taxon>Enoplea</taxon>
        <taxon>Dorylaimia</taxon>
        <taxon>Trichinellida</taxon>
        <taxon>Trichinellidae</taxon>
        <taxon>Trichinella</taxon>
    </lineage>
</organism>
<sequence length="50" mass="5474">MGHVKGPEEVTSAWFCLPKPDRARTSDHAAVEGFPVQEGMASPFGRPYKT</sequence>
<keyword evidence="2" id="KW-1185">Reference proteome</keyword>
<reference evidence="1 2" key="1">
    <citation type="submission" date="2015-01" db="EMBL/GenBank/DDBJ databases">
        <title>Evolution of Trichinella species and genotypes.</title>
        <authorList>
            <person name="Korhonen P.K."/>
            <person name="Edoardo P."/>
            <person name="Giuseppe L.R."/>
            <person name="Gasser R.B."/>
        </authorList>
    </citation>
    <scope>NUCLEOTIDE SEQUENCE [LARGE SCALE GENOMIC DNA]</scope>
    <source>
        <strain evidence="1">ISS1980</strain>
    </source>
</reference>
<protein>
    <submittedName>
        <fullName evidence="1">Uncharacterized protein</fullName>
    </submittedName>
</protein>
<gene>
    <name evidence="1" type="ORF">T10_7503</name>
</gene>
<accession>A0A0V1M706</accession>
<proteinExistence type="predicted"/>
<dbReference type="Proteomes" id="UP000054843">
    <property type="component" value="Unassembled WGS sequence"/>
</dbReference>
<dbReference type="AlphaFoldDB" id="A0A0V1M706"/>
<evidence type="ECO:0000313" key="1">
    <source>
        <dbReference type="EMBL" id="KRZ67739.1"/>
    </source>
</evidence>
<name>A0A0V1M706_9BILA</name>